<reference evidence="3" key="1">
    <citation type="submission" date="2024-07" db="EMBL/GenBank/DDBJ databases">
        <title>Two chromosome-level genome assemblies of Korean endemic species Abeliophyllum distichum and Forsythia ovata (Oleaceae).</title>
        <authorList>
            <person name="Jang H."/>
        </authorList>
    </citation>
    <scope>NUCLEOTIDE SEQUENCE [LARGE SCALE GENOMIC DNA]</scope>
</reference>
<proteinExistence type="predicted"/>
<dbReference type="EMBL" id="JBFOLJ010000004">
    <property type="protein sequence ID" value="KAL2547036.1"/>
    <property type="molecule type" value="Genomic_DNA"/>
</dbReference>
<name>A0ABD1WBJ2_9LAMI</name>
<comment type="caution">
    <text evidence="2">The sequence shown here is derived from an EMBL/GenBank/DDBJ whole genome shotgun (WGS) entry which is preliminary data.</text>
</comment>
<keyword evidence="3" id="KW-1185">Reference proteome</keyword>
<organism evidence="2 3">
    <name type="scientific">Forsythia ovata</name>
    <dbReference type="NCBI Taxonomy" id="205694"/>
    <lineage>
        <taxon>Eukaryota</taxon>
        <taxon>Viridiplantae</taxon>
        <taxon>Streptophyta</taxon>
        <taxon>Embryophyta</taxon>
        <taxon>Tracheophyta</taxon>
        <taxon>Spermatophyta</taxon>
        <taxon>Magnoliopsida</taxon>
        <taxon>eudicotyledons</taxon>
        <taxon>Gunneridae</taxon>
        <taxon>Pentapetalae</taxon>
        <taxon>asterids</taxon>
        <taxon>lamiids</taxon>
        <taxon>Lamiales</taxon>
        <taxon>Oleaceae</taxon>
        <taxon>Forsythieae</taxon>
        <taxon>Forsythia</taxon>
    </lineage>
</organism>
<feature type="region of interest" description="Disordered" evidence="1">
    <location>
        <begin position="25"/>
        <end position="51"/>
    </location>
</feature>
<gene>
    <name evidence="2" type="ORF">Fot_16269</name>
</gene>
<dbReference type="Proteomes" id="UP001604277">
    <property type="component" value="Unassembled WGS sequence"/>
</dbReference>
<dbReference type="AlphaFoldDB" id="A0ABD1WBJ2"/>
<evidence type="ECO:0000313" key="2">
    <source>
        <dbReference type="EMBL" id="KAL2547036.1"/>
    </source>
</evidence>
<accession>A0ABD1WBJ2</accession>
<evidence type="ECO:0000313" key="3">
    <source>
        <dbReference type="Proteomes" id="UP001604277"/>
    </source>
</evidence>
<evidence type="ECO:0000256" key="1">
    <source>
        <dbReference type="SAM" id="MobiDB-lite"/>
    </source>
</evidence>
<sequence>MPHLPTTLYHLDIDLTTIVLTLEAEPPNTNPTPHLETNLSTNPPTPPSSPLSITQGIVLHHSPISSNLDPVIESPYPTPIPITHRSNRPQRTCLACKLFHALHSHWTPPVVNPVT</sequence>
<protein>
    <submittedName>
        <fullName evidence="2">Uncharacterized protein</fullName>
    </submittedName>
</protein>